<evidence type="ECO:0000313" key="3">
    <source>
        <dbReference type="Proteomes" id="UP000257080"/>
    </source>
</evidence>
<feature type="region of interest" description="Disordered" evidence="1">
    <location>
        <begin position="1"/>
        <end position="47"/>
    </location>
</feature>
<reference evidence="2 3" key="1">
    <citation type="submission" date="2017-04" db="EMBL/GenBank/DDBJ databases">
        <title>Comparative genome analysis of Subtercola boreus.</title>
        <authorList>
            <person name="Cho Y.-J."/>
            <person name="Cho A."/>
            <person name="Kim O.-S."/>
            <person name="Lee J.-I."/>
        </authorList>
    </citation>
    <scope>NUCLEOTIDE SEQUENCE [LARGE SCALE GENOMIC DNA]</scope>
    <source>
        <strain evidence="2 3">P28004</strain>
    </source>
</reference>
<evidence type="ECO:0000313" key="2">
    <source>
        <dbReference type="EMBL" id="RFA26464.1"/>
    </source>
</evidence>
<dbReference type="Proteomes" id="UP000257080">
    <property type="component" value="Unassembled WGS sequence"/>
</dbReference>
<name>A0A3E0WAU7_9MICO</name>
<dbReference type="EMBL" id="NBXE01000024">
    <property type="protein sequence ID" value="RFA26464.1"/>
    <property type="molecule type" value="Genomic_DNA"/>
</dbReference>
<dbReference type="RefSeq" id="WP_116418919.1">
    <property type="nucleotide sequence ID" value="NZ_NBXC01000019.1"/>
</dbReference>
<organism evidence="2 3">
    <name type="scientific">Subtercola boreus</name>
    <dbReference type="NCBI Taxonomy" id="120213"/>
    <lineage>
        <taxon>Bacteria</taxon>
        <taxon>Bacillati</taxon>
        <taxon>Actinomycetota</taxon>
        <taxon>Actinomycetes</taxon>
        <taxon>Micrococcales</taxon>
        <taxon>Microbacteriaceae</taxon>
        <taxon>Subtercola</taxon>
    </lineage>
</organism>
<gene>
    <name evidence="2" type="ORF">B7R25_10575</name>
</gene>
<sequence length="64" mass="6621">MPVDHAPSPTARAPLAGTRSTLEAPSDTPALDSAAARGSSSNVDTDELAWHLIARAKLSPRDEA</sequence>
<dbReference type="AlphaFoldDB" id="A0A3E0WAU7"/>
<protein>
    <submittedName>
        <fullName evidence="2">Uncharacterized protein</fullName>
    </submittedName>
</protein>
<proteinExistence type="predicted"/>
<comment type="caution">
    <text evidence="2">The sequence shown here is derived from an EMBL/GenBank/DDBJ whole genome shotgun (WGS) entry which is preliminary data.</text>
</comment>
<accession>A0A3E0WAU7</accession>
<evidence type="ECO:0000256" key="1">
    <source>
        <dbReference type="SAM" id="MobiDB-lite"/>
    </source>
</evidence>